<organism evidence="5 6">
    <name type="scientific">Metabacillus arenae</name>
    <dbReference type="NCBI Taxonomy" id="2771434"/>
    <lineage>
        <taxon>Bacteria</taxon>
        <taxon>Bacillati</taxon>
        <taxon>Bacillota</taxon>
        <taxon>Bacilli</taxon>
        <taxon>Bacillales</taxon>
        <taxon>Bacillaceae</taxon>
        <taxon>Metabacillus</taxon>
    </lineage>
</organism>
<dbReference type="GO" id="GO:0003700">
    <property type="term" value="F:DNA-binding transcription factor activity"/>
    <property type="evidence" value="ECO:0007669"/>
    <property type="project" value="InterPro"/>
</dbReference>
<keyword evidence="3" id="KW-0804">Transcription</keyword>
<dbReference type="Pfam" id="PF12833">
    <property type="entry name" value="HTH_18"/>
    <property type="match status" value="1"/>
</dbReference>
<comment type="caution">
    <text evidence="5">The sequence shown here is derived from an EMBL/GenBank/DDBJ whole genome shotgun (WGS) entry which is preliminary data.</text>
</comment>
<dbReference type="RefSeq" id="WP_191156693.1">
    <property type="nucleotide sequence ID" value="NZ_JACXAI010000005.1"/>
</dbReference>
<proteinExistence type="predicted"/>
<reference evidence="5" key="1">
    <citation type="submission" date="2020-09" db="EMBL/GenBank/DDBJ databases">
        <title>A novel bacterium of genus Bacillus, isolated from South China Sea.</title>
        <authorList>
            <person name="Huang H."/>
            <person name="Mo K."/>
            <person name="Hu Y."/>
        </authorList>
    </citation>
    <scope>NUCLEOTIDE SEQUENCE</scope>
    <source>
        <strain evidence="5">IB182487</strain>
    </source>
</reference>
<dbReference type="PANTHER" id="PTHR43280:SF28">
    <property type="entry name" value="HTH-TYPE TRANSCRIPTIONAL ACTIVATOR RHAS"/>
    <property type="match status" value="1"/>
</dbReference>
<feature type="domain" description="HTH araC/xylS-type" evidence="4">
    <location>
        <begin position="183"/>
        <end position="281"/>
    </location>
</feature>
<dbReference type="PANTHER" id="PTHR43280">
    <property type="entry name" value="ARAC-FAMILY TRANSCRIPTIONAL REGULATOR"/>
    <property type="match status" value="1"/>
</dbReference>
<dbReference type="InterPro" id="IPR003313">
    <property type="entry name" value="AraC-bd"/>
</dbReference>
<dbReference type="SUPFAM" id="SSF46689">
    <property type="entry name" value="Homeodomain-like"/>
    <property type="match status" value="2"/>
</dbReference>
<dbReference type="InterPro" id="IPR037923">
    <property type="entry name" value="HTH-like"/>
</dbReference>
<dbReference type="EMBL" id="JACXAI010000005">
    <property type="protein sequence ID" value="MBD1379757.1"/>
    <property type="molecule type" value="Genomic_DNA"/>
</dbReference>
<dbReference type="GO" id="GO:0043565">
    <property type="term" value="F:sequence-specific DNA binding"/>
    <property type="evidence" value="ECO:0007669"/>
    <property type="project" value="InterPro"/>
</dbReference>
<sequence>MKEKKLGAYAFRFADQAINSVAQIWSVGWDEQSSPIYNWSGLERKDINKCIFQYTLSGYGKIDINNKTYRVQPGQAFIVHSPSDYRYYLPDESGKWEFLYLTLYGHEAEKCWNFVKKRTNQVIRIHPESSLIQLLKQILSEATNKKITNPYQGSSYAYQFIMGLYDYLSNMDHIMDDWPESIISAVLFAKNCYQQEIGPEEMAEASGLSRYHFTREFKRTTGLTPIQYLTKIRIEKAVQLLQNTKYTIEEIAVFVGYNNANYLNKVFQKVVGMSPGNVRKHQGDILSKDFFL</sequence>
<evidence type="ECO:0000256" key="2">
    <source>
        <dbReference type="ARBA" id="ARBA00023125"/>
    </source>
</evidence>
<dbReference type="AlphaFoldDB" id="A0A926RX39"/>
<evidence type="ECO:0000259" key="4">
    <source>
        <dbReference type="PROSITE" id="PS01124"/>
    </source>
</evidence>
<accession>A0A926RX39</accession>
<dbReference type="Proteomes" id="UP000626844">
    <property type="component" value="Unassembled WGS sequence"/>
</dbReference>
<evidence type="ECO:0000256" key="3">
    <source>
        <dbReference type="ARBA" id="ARBA00023163"/>
    </source>
</evidence>
<dbReference type="PROSITE" id="PS01124">
    <property type="entry name" value="HTH_ARAC_FAMILY_2"/>
    <property type="match status" value="1"/>
</dbReference>
<evidence type="ECO:0000313" key="6">
    <source>
        <dbReference type="Proteomes" id="UP000626844"/>
    </source>
</evidence>
<protein>
    <submittedName>
        <fullName evidence="5">Helix-turn-helix transcriptional regulator</fullName>
    </submittedName>
</protein>
<dbReference type="Pfam" id="PF02311">
    <property type="entry name" value="AraC_binding"/>
    <property type="match status" value="1"/>
</dbReference>
<keyword evidence="1" id="KW-0805">Transcription regulation</keyword>
<evidence type="ECO:0000256" key="1">
    <source>
        <dbReference type="ARBA" id="ARBA00023015"/>
    </source>
</evidence>
<gene>
    <name evidence="5" type="ORF">IC621_05890</name>
</gene>
<evidence type="ECO:0000313" key="5">
    <source>
        <dbReference type="EMBL" id="MBD1379757.1"/>
    </source>
</evidence>
<dbReference type="Gene3D" id="1.10.10.60">
    <property type="entry name" value="Homeodomain-like"/>
    <property type="match status" value="2"/>
</dbReference>
<keyword evidence="2" id="KW-0238">DNA-binding</keyword>
<dbReference type="SUPFAM" id="SSF51215">
    <property type="entry name" value="Regulatory protein AraC"/>
    <property type="match status" value="1"/>
</dbReference>
<dbReference type="InterPro" id="IPR018060">
    <property type="entry name" value="HTH_AraC"/>
</dbReference>
<keyword evidence="6" id="KW-1185">Reference proteome</keyword>
<dbReference type="SMART" id="SM00342">
    <property type="entry name" value="HTH_ARAC"/>
    <property type="match status" value="1"/>
</dbReference>
<dbReference type="Gene3D" id="2.60.120.280">
    <property type="entry name" value="Regulatory protein AraC"/>
    <property type="match status" value="1"/>
</dbReference>
<dbReference type="InterPro" id="IPR009057">
    <property type="entry name" value="Homeodomain-like_sf"/>
</dbReference>
<name>A0A926RX39_9BACI</name>